<evidence type="ECO:0000313" key="2">
    <source>
        <dbReference type="Proteomes" id="UP001054945"/>
    </source>
</evidence>
<gene>
    <name evidence="1" type="ORF">CEXT_71421</name>
</gene>
<sequence length="76" mass="8543">MVEIKAVSPNRSMDNSRKQYMKTSSVFFNNNPNNPISPHGQTAVKVRLDIVHDGLRDYIHKISLSLPVFGKVSTLC</sequence>
<comment type="caution">
    <text evidence="1">The sequence shown here is derived from an EMBL/GenBank/DDBJ whole genome shotgun (WGS) entry which is preliminary data.</text>
</comment>
<reference evidence="1 2" key="1">
    <citation type="submission" date="2021-06" db="EMBL/GenBank/DDBJ databases">
        <title>Caerostris extrusa draft genome.</title>
        <authorList>
            <person name="Kono N."/>
            <person name="Arakawa K."/>
        </authorList>
    </citation>
    <scope>NUCLEOTIDE SEQUENCE [LARGE SCALE GENOMIC DNA]</scope>
</reference>
<name>A0AAV4XI84_CAEEX</name>
<proteinExistence type="predicted"/>
<accession>A0AAV4XI84</accession>
<protein>
    <submittedName>
        <fullName evidence="1">Uncharacterized protein</fullName>
    </submittedName>
</protein>
<organism evidence="1 2">
    <name type="scientific">Caerostris extrusa</name>
    <name type="common">Bark spider</name>
    <name type="synonym">Caerostris bankana</name>
    <dbReference type="NCBI Taxonomy" id="172846"/>
    <lineage>
        <taxon>Eukaryota</taxon>
        <taxon>Metazoa</taxon>
        <taxon>Ecdysozoa</taxon>
        <taxon>Arthropoda</taxon>
        <taxon>Chelicerata</taxon>
        <taxon>Arachnida</taxon>
        <taxon>Araneae</taxon>
        <taxon>Araneomorphae</taxon>
        <taxon>Entelegynae</taxon>
        <taxon>Araneoidea</taxon>
        <taxon>Araneidae</taxon>
        <taxon>Caerostris</taxon>
    </lineage>
</organism>
<dbReference type="EMBL" id="BPLR01000379">
    <property type="protein sequence ID" value="GIY94348.1"/>
    <property type="molecule type" value="Genomic_DNA"/>
</dbReference>
<evidence type="ECO:0000313" key="1">
    <source>
        <dbReference type="EMBL" id="GIY94348.1"/>
    </source>
</evidence>
<dbReference type="Proteomes" id="UP001054945">
    <property type="component" value="Unassembled WGS sequence"/>
</dbReference>
<dbReference type="AlphaFoldDB" id="A0AAV4XI84"/>
<keyword evidence="2" id="KW-1185">Reference proteome</keyword>